<reference evidence="2 3" key="1">
    <citation type="submission" date="2019-06" db="EMBL/GenBank/DDBJ databases">
        <authorList>
            <person name="Palmer J.M."/>
        </authorList>
    </citation>
    <scope>NUCLEOTIDE SEQUENCE [LARGE SCALE GENOMIC DNA]</scope>
    <source>
        <strain evidence="2 3">TWF106</strain>
    </source>
</reference>
<dbReference type="AlphaFoldDB" id="A0A7C8QIC8"/>
<evidence type="ECO:0008006" key="4">
    <source>
        <dbReference type="Google" id="ProtNLM"/>
    </source>
</evidence>
<name>A0A7C8QIC8_ORBOL</name>
<evidence type="ECO:0000313" key="2">
    <source>
        <dbReference type="EMBL" id="KAF3210421.1"/>
    </source>
</evidence>
<feature type="region of interest" description="Disordered" evidence="1">
    <location>
        <begin position="92"/>
        <end position="132"/>
    </location>
</feature>
<evidence type="ECO:0000256" key="1">
    <source>
        <dbReference type="SAM" id="MobiDB-lite"/>
    </source>
</evidence>
<feature type="compositionally biased region" description="Basic and acidic residues" evidence="1">
    <location>
        <begin position="92"/>
        <end position="106"/>
    </location>
</feature>
<comment type="caution">
    <text evidence="2">The sequence shown here is derived from an EMBL/GenBank/DDBJ whole genome shotgun (WGS) entry which is preliminary data.</text>
</comment>
<proteinExistence type="predicted"/>
<organism evidence="2 3">
    <name type="scientific">Orbilia oligospora</name>
    <name type="common">Nematode-trapping fungus</name>
    <name type="synonym">Arthrobotrys oligospora</name>
    <dbReference type="NCBI Taxonomy" id="2813651"/>
    <lineage>
        <taxon>Eukaryota</taxon>
        <taxon>Fungi</taxon>
        <taxon>Dikarya</taxon>
        <taxon>Ascomycota</taxon>
        <taxon>Pezizomycotina</taxon>
        <taxon>Orbiliomycetes</taxon>
        <taxon>Orbiliales</taxon>
        <taxon>Orbiliaceae</taxon>
        <taxon>Orbilia</taxon>
    </lineage>
</organism>
<feature type="compositionally biased region" description="Basic residues" evidence="1">
    <location>
        <begin position="107"/>
        <end position="132"/>
    </location>
</feature>
<accession>A0A7C8QIC8</accession>
<dbReference type="EMBL" id="WIWS01000080">
    <property type="protein sequence ID" value="KAF3210421.1"/>
    <property type="molecule type" value="Genomic_DNA"/>
</dbReference>
<dbReference type="Proteomes" id="UP000472727">
    <property type="component" value="Unassembled WGS sequence"/>
</dbReference>
<protein>
    <recommendedName>
        <fullName evidence="4">C2H2-type domain-containing protein</fullName>
    </recommendedName>
</protein>
<evidence type="ECO:0000313" key="3">
    <source>
        <dbReference type="Proteomes" id="UP000472727"/>
    </source>
</evidence>
<gene>
    <name evidence="2" type="ORF">TWF106_010717</name>
</gene>
<sequence>MSSKPASVSQINTSIKDTQYDCPCCGIIDLKDPQDIEKHKKCYTLRYFCLQCDYDTKRRRNMVRHQKNSPGIFLRRGANHLEYLTTGPLCEREEAGHPREPIDNAKDKKKRRKRRRRRKRRKKKKKKKKKKS</sequence>